<evidence type="ECO:0000256" key="6">
    <source>
        <dbReference type="ARBA" id="ARBA00023274"/>
    </source>
</evidence>
<sequence>MAVEPRNGPGAGPGGNRNGPGGPGGGRGRGGGDRDRNQRGGRGGPQAGGIEGGEELVEKLVHINRVSKTVKGGKRFGFAALVVVGDGKGRVGFGHGKAREVPEAIAKATAAAKKAMIRVPLRDGRTLHHDGRGHFGAGKVYVRSATQGTGIIAGGPMRAVFESLGVADVVTKSVGTNNPYNMIRATFAALGEQTSPKSVAQRRGKKIADLLSRRGDLSARTAEVDAEAIVA</sequence>
<reference evidence="12 13" key="1">
    <citation type="submission" date="2019-02" db="EMBL/GenBank/DDBJ databases">
        <title>Polymorphobacter sp. isolated from the lake at the Tibet of China.</title>
        <authorList>
            <person name="Li A."/>
        </authorList>
    </citation>
    <scope>NUCLEOTIDE SEQUENCE [LARGE SCALE GENOMIC DNA]</scope>
    <source>
        <strain evidence="12 13">DJ1R-1</strain>
    </source>
</reference>
<dbReference type="OrthoDB" id="9809045at2"/>
<keyword evidence="13" id="KW-1185">Reference proteome</keyword>
<keyword evidence="4 8" id="KW-0694">RNA-binding</keyword>
<dbReference type="InterPro" id="IPR005712">
    <property type="entry name" value="Ribosomal_uS5_bac-type"/>
</dbReference>
<dbReference type="RefSeq" id="WP_135246560.1">
    <property type="nucleotide sequence ID" value="NZ_SIHO01000003.1"/>
</dbReference>
<name>A0A4Y9EKX1_9SPHN</name>
<evidence type="ECO:0000256" key="9">
    <source>
        <dbReference type="RuleBase" id="RU003823"/>
    </source>
</evidence>
<accession>A0A4Y9EKX1</accession>
<dbReference type="FunFam" id="3.30.230.10:FF:000002">
    <property type="entry name" value="30S ribosomal protein S5"/>
    <property type="match status" value="1"/>
</dbReference>
<dbReference type="NCBIfam" id="TIGR01021">
    <property type="entry name" value="rpsE_bact"/>
    <property type="match status" value="1"/>
</dbReference>
<feature type="compositionally biased region" description="Gly residues" evidence="10">
    <location>
        <begin position="9"/>
        <end position="29"/>
    </location>
</feature>
<dbReference type="PANTHER" id="PTHR48277">
    <property type="entry name" value="MITOCHONDRIAL RIBOSOMAL PROTEIN S5"/>
    <property type="match status" value="1"/>
</dbReference>
<evidence type="ECO:0000256" key="5">
    <source>
        <dbReference type="ARBA" id="ARBA00022980"/>
    </source>
</evidence>
<dbReference type="Pfam" id="PF00333">
    <property type="entry name" value="Ribosomal_S5"/>
    <property type="match status" value="1"/>
</dbReference>
<evidence type="ECO:0000313" key="13">
    <source>
        <dbReference type="Proteomes" id="UP000297737"/>
    </source>
</evidence>
<evidence type="ECO:0000256" key="3">
    <source>
        <dbReference type="ARBA" id="ARBA00022730"/>
    </source>
</evidence>
<protein>
    <recommendedName>
        <fullName evidence="7 8">Small ribosomal subunit protein uS5</fullName>
    </recommendedName>
</protein>
<dbReference type="GO" id="GO:0005737">
    <property type="term" value="C:cytoplasm"/>
    <property type="evidence" value="ECO:0007669"/>
    <property type="project" value="UniProtKB-ARBA"/>
</dbReference>
<evidence type="ECO:0000256" key="4">
    <source>
        <dbReference type="ARBA" id="ARBA00022884"/>
    </source>
</evidence>
<dbReference type="InterPro" id="IPR014721">
    <property type="entry name" value="Ribsml_uS5_D2-typ_fold_subgr"/>
</dbReference>
<dbReference type="GO" id="GO:0006412">
    <property type="term" value="P:translation"/>
    <property type="evidence" value="ECO:0007669"/>
    <property type="project" value="UniProtKB-UniRule"/>
</dbReference>
<comment type="function">
    <text evidence="8">With S4 and S12 plays an important role in translational accuracy.</text>
</comment>
<evidence type="ECO:0000256" key="8">
    <source>
        <dbReference type="HAMAP-Rule" id="MF_01307"/>
    </source>
</evidence>
<keyword evidence="3 8" id="KW-0699">rRNA-binding</keyword>
<comment type="similarity">
    <text evidence="2 8 9">Belongs to the universal ribosomal protein uS5 family.</text>
</comment>
<comment type="domain">
    <text evidence="8">The N-terminal domain interacts with the head of the 30S subunit; the C-terminal domain interacts with the body and contacts protein S4. The interaction surface between S4 and S5 is involved in control of translational fidelity.</text>
</comment>
<dbReference type="SUPFAM" id="SSF54768">
    <property type="entry name" value="dsRNA-binding domain-like"/>
    <property type="match status" value="1"/>
</dbReference>
<dbReference type="InterPro" id="IPR020568">
    <property type="entry name" value="Ribosomal_Su5_D2-typ_SF"/>
</dbReference>
<dbReference type="Pfam" id="PF03719">
    <property type="entry name" value="Ribosomal_S5_C"/>
    <property type="match status" value="1"/>
</dbReference>
<dbReference type="AlphaFoldDB" id="A0A4Y9EKX1"/>
<evidence type="ECO:0000313" key="12">
    <source>
        <dbReference type="EMBL" id="TFU01056.1"/>
    </source>
</evidence>
<feature type="domain" description="S5 DRBM" evidence="11">
    <location>
        <begin position="56"/>
        <end position="119"/>
    </location>
</feature>
<evidence type="ECO:0000256" key="10">
    <source>
        <dbReference type="SAM" id="MobiDB-lite"/>
    </source>
</evidence>
<dbReference type="EMBL" id="SIHO01000003">
    <property type="protein sequence ID" value="TFU01056.1"/>
    <property type="molecule type" value="Genomic_DNA"/>
</dbReference>
<dbReference type="FunFam" id="3.30.160.20:FF:000001">
    <property type="entry name" value="30S ribosomal protein S5"/>
    <property type="match status" value="1"/>
</dbReference>
<dbReference type="PROSITE" id="PS50881">
    <property type="entry name" value="S5_DSRBD"/>
    <property type="match status" value="1"/>
</dbReference>
<dbReference type="PANTHER" id="PTHR48277:SF1">
    <property type="entry name" value="MITOCHONDRIAL RIBOSOMAL PROTEIN S5"/>
    <property type="match status" value="1"/>
</dbReference>
<dbReference type="GO" id="GO:0019843">
    <property type="term" value="F:rRNA binding"/>
    <property type="evidence" value="ECO:0007669"/>
    <property type="project" value="UniProtKB-UniRule"/>
</dbReference>
<feature type="region of interest" description="Disordered" evidence="10">
    <location>
        <begin position="1"/>
        <end position="51"/>
    </location>
</feature>
<dbReference type="InterPro" id="IPR018192">
    <property type="entry name" value="Ribosomal_uS5_N_CS"/>
</dbReference>
<evidence type="ECO:0000256" key="7">
    <source>
        <dbReference type="ARBA" id="ARBA00035255"/>
    </source>
</evidence>
<dbReference type="GO" id="GO:0015935">
    <property type="term" value="C:small ribosomal subunit"/>
    <property type="evidence" value="ECO:0007669"/>
    <property type="project" value="InterPro"/>
</dbReference>
<keyword evidence="6 8" id="KW-0687">Ribonucleoprotein</keyword>
<dbReference type="HAMAP" id="MF_01307_B">
    <property type="entry name" value="Ribosomal_uS5_B"/>
    <property type="match status" value="1"/>
</dbReference>
<comment type="caution">
    <text evidence="12">The sequence shown here is derived from an EMBL/GenBank/DDBJ whole genome shotgun (WGS) entry which is preliminary data.</text>
</comment>
<dbReference type="InterPro" id="IPR000851">
    <property type="entry name" value="Ribosomal_uS5"/>
</dbReference>
<dbReference type="InterPro" id="IPR005324">
    <property type="entry name" value="Ribosomal_uS5_C"/>
</dbReference>
<evidence type="ECO:0000256" key="1">
    <source>
        <dbReference type="ARBA" id="ARBA00003093"/>
    </source>
</evidence>
<dbReference type="GO" id="GO:0042254">
    <property type="term" value="P:ribosome biogenesis"/>
    <property type="evidence" value="ECO:0007669"/>
    <property type="project" value="UniProtKB-ARBA"/>
</dbReference>
<keyword evidence="5 8" id="KW-0689">Ribosomal protein</keyword>
<comment type="subunit">
    <text evidence="8">Part of the 30S ribosomal subunit. Contacts proteins S4 and S8.</text>
</comment>
<organism evidence="12 13">
    <name type="scientific">Glacieibacterium arshaanense</name>
    <dbReference type="NCBI Taxonomy" id="2511025"/>
    <lineage>
        <taxon>Bacteria</taxon>
        <taxon>Pseudomonadati</taxon>
        <taxon>Pseudomonadota</taxon>
        <taxon>Alphaproteobacteria</taxon>
        <taxon>Sphingomonadales</taxon>
        <taxon>Sphingosinicellaceae</taxon>
        <taxon>Glacieibacterium</taxon>
    </lineage>
</organism>
<proteinExistence type="inferred from homology"/>
<evidence type="ECO:0000259" key="11">
    <source>
        <dbReference type="PROSITE" id="PS50881"/>
    </source>
</evidence>
<dbReference type="Proteomes" id="UP000297737">
    <property type="component" value="Unassembled WGS sequence"/>
</dbReference>
<dbReference type="InterPro" id="IPR013810">
    <property type="entry name" value="Ribosomal_uS5_N"/>
</dbReference>
<evidence type="ECO:0000256" key="2">
    <source>
        <dbReference type="ARBA" id="ARBA00008945"/>
    </source>
</evidence>
<comment type="function">
    <text evidence="1 8">Located at the back of the 30S subunit body where it stabilizes the conformation of the head with respect to the body.</text>
</comment>
<feature type="compositionally biased region" description="Gly residues" evidence="10">
    <location>
        <begin position="40"/>
        <end position="51"/>
    </location>
</feature>
<dbReference type="Gene3D" id="3.30.160.20">
    <property type="match status" value="1"/>
</dbReference>
<dbReference type="PROSITE" id="PS00585">
    <property type="entry name" value="RIBOSOMAL_S5"/>
    <property type="match status" value="1"/>
</dbReference>
<gene>
    <name evidence="8" type="primary">rpsE</name>
    <name evidence="12" type="ORF">EUV02_12115</name>
</gene>
<dbReference type="GO" id="GO:0003735">
    <property type="term" value="F:structural constituent of ribosome"/>
    <property type="evidence" value="ECO:0007669"/>
    <property type="project" value="UniProtKB-UniRule"/>
</dbReference>
<dbReference type="Gene3D" id="3.30.230.10">
    <property type="match status" value="1"/>
</dbReference>
<dbReference type="SUPFAM" id="SSF54211">
    <property type="entry name" value="Ribosomal protein S5 domain 2-like"/>
    <property type="match status" value="1"/>
</dbReference>